<evidence type="ECO:0000256" key="2">
    <source>
        <dbReference type="ARBA" id="ARBA00006574"/>
    </source>
</evidence>
<sequence length="489" mass="55697">MAGEGTTLEYTPTWVVALVCSVIVIISLAVERLLHYFGKVLKKNDQKPLFEALQKIKEELMLLGFISLLLTVFQNSIAKFCISEDLASKWLPCKKDMPPNTITTIHFDRLLAESSASADYCTANGKVPLLSLTALHHLHIFIFVLAVVHVTFCALTILFGGAKIRQWKHWEDSVSKDRFDAQEFTHVQDHDFIKNRFRGVGKSFGLLSWLQSFCKQFYGSVTKSDYTTLRLGFIMNHCRGNPKFDFHKYMMRVFEADFKKVVGISWYLWLFVVIFLLLNVYGWHAYFCISFIPFILLLAVGTKLEHVITQLAHEVAEKHVAIEGDLVVKPSDDHFWFKRPRLVLLLIHIILFQNSFELAVFFWIWIQYKFDSCIMGEVRYIIPRLVIGVFVQFLCSYSTLPLYAIVTQMGSSFKKQVFDEHIQEGLVGWAKQAKKNTVLRKAAAPNGNSNGSSSQVSHKEDSPLVALQLPALVGDKGPSAMEGEIVPDK</sequence>
<evidence type="ECO:0000256" key="4">
    <source>
        <dbReference type="ARBA" id="ARBA00022821"/>
    </source>
</evidence>
<dbReference type="AlphaFoldDB" id="A0AAD9WS31"/>
<evidence type="ECO:0000256" key="9">
    <source>
        <dbReference type="SAM" id="MobiDB-lite"/>
    </source>
</evidence>
<evidence type="ECO:0000256" key="6">
    <source>
        <dbReference type="ARBA" id="ARBA00023136"/>
    </source>
</evidence>
<feature type="transmembrane region" description="Helical" evidence="10">
    <location>
        <begin position="12"/>
        <end position="34"/>
    </location>
</feature>
<feature type="transmembrane region" description="Helical" evidence="10">
    <location>
        <begin position="283"/>
        <end position="301"/>
    </location>
</feature>
<name>A0AAD9WS31_9ROSI</name>
<feature type="transmembrane region" description="Helical" evidence="10">
    <location>
        <begin position="258"/>
        <end position="277"/>
    </location>
</feature>
<keyword evidence="6 8" id="KW-0472">Membrane</keyword>
<dbReference type="PANTHER" id="PTHR31942">
    <property type="entry name" value="MLO-LIKE PROTEIN 1"/>
    <property type="match status" value="1"/>
</dbReference>
<keyword evidence="12" id="KW-1185">Reference proteome</keyword>
<reference evidence="11" key="1">
    <citation type="journal article" date="2023" name="Plant J.">
        <title>Genome sequences and population genomics provide insights into the demographic history, inbreeding, and mutation load of two 'living fossil' tree species of Dipteronia.</title>
        <authorList>
            <person name="Feng Y."/>
            <person name="Comes H.P."/>
            <person name="Chen J."/>
            <person name="Zhu S."/>
            <person name="Lu R."/>
            <person name="Zhang X."/>
            <person name="Li P."/>
            <person name="Qiu J."/>
            <person name="Olsen K.M."/>
            <person name="Qiu Y."/>
        </authorList>
    </citation>
    <scope>NUCLEOTIDE SEQUENCE</scope>
    <source>
        <strain evidence="11">KIB01</strain>
    </source>
</reference>
<comment type="domain">
    <text evidence="8">The C-terminus contains a calmodulin-binding domain, which binds calmodulin in a calcium-dependent fashion.</text>
</comment>
<feature type="transmembrane region" description="Helical" evidence="10">
    <location>
        <begin position="385"/>
        <end position="406"/>
    </location>
</feature>
<dbReference type="EMBL" id="JANJYI010000007">
    <property type="protein sequence ID" value="KAK2641639.1"/>
    <property type="molecule type" value="Genomic_DNA"/>
</dbReference>
<evidence type="ECO:0000256" key="7">
    <source>
        <dbReference type="ARBA" id="ARBA00023265"/>
    </source>
</evidence>
<dbReference type="PANTHER" id="PTHR31942:SF74">
    <property type="entry name" value="MLO-LIKE PROTEIN 15"/>
    <property type="match status" value="1"/>
</dbReference>
<evidence type="ECO:0000256" key="3">
    <source>
        <dbReference type="ARBA" id="ARBA00022692"/>
    </source>
</evidence>
<keyword evidence="7 8" id="KW-0568">Pathogenesis-related protein</keyword>
<organism evidence="11 12">
    <name type="scientific">Dipteronia dyeriana</name>
    <dbReference type="NCBI Taxonomy" id="168575"/>
    <lineage>
        <taxon>Eukaryota</taxon>
        <taxon>Viridiplantae</taxon>
        <taxon>Streptophyta</taxon>
        <taxon>Embryophyta</taxon>
        <taxon>Tracheophyta</taxon>
        <taxon>Spermatophyta</taxon>
        <taxon>Magnoliopsida</taxon>
        <taxon>eudicotyledons</taxon>
        <taxon>Gunneridae</taxon>
        <taxon>Pentapetalae</taxon>
        <taxon>rosids</taxon>
        <taxon>malvids</taxon>
        <taxon>Sapindales</taxon>
        <taxon>Sapindaceae</taxon>
        <taxon>Hippocastanoideae</taxon>
        <taxon>Acereae</taxon>
        <taxon>Dipteronia</taxon>
    </lineage>
</organism>
<comment type="caution">
    <text evidence="11">The sequence shown here is derived from an EMBL/GenBank/DDBJ whole genome shotgun (WGS) entry which is preliminary data.</text>
</comment>
<feature type="region of interest" description="Disordered" evidence="9">
    <location>
        <begin position="470"/>
        <end position="489"/>
    </location>
</feature>
<accession>A0AAD9WS31</accession>
<evidence type="ECO:0000256" key="10">
    <source>
        <dbReference type="SAM" id="Phobius"/>
    </source>
</evidence>
<comment type="subcellular location">
    <subcellularLocation>
        <location evidence="1 8">Membrane</location>
        <topology evidence="1 8">Multi-pass membrane protein</topology>
    </subcellularLocation>
</comment>
<keyword evidence="4 8" id="KW-0611">Plant defense</keyword>
<feature type="transmembrane region" description="Helical" evidence="10">
    <location>
        <begin position="342"/>
        <end position="365"/>
    </location>
</feature>
<feature type="transmembrane region" description="Helical" evidence="10">
    <location>
        <begin position="138"/>
        <end position="159"/>
    </location>
</feature>
<proteinExistence type="inferred from homology"/>
<evidence type="ECO:0000256" key="1">
    <source>
        <dbReference type="ARBA" id="ARBA00004141"/>
    </source>
</evidence>
<keyword evidence="5 8" id="KW-1133">Transmembrane helix</keyword>
<keyword evidence="3 8" id="KW-0812">Transmembrane</keyword>
<evidence type="ECO:0000313" key="11">
    <source>
        <dbReference type="EMBL" id="KAK2641639.1"/>
    </source>
</evidence>
<evidence type="ECO:0000313" key="12">
    <source>
        <dbReference type="Proteomes" id="UP001280121"/>
    </source>
</evidence>
<dbReference type="Proteomes" id="UP001280121">
    <property type="component" value="Unassembled WGS sequence"/>
</dbReference>
<evidence type="ECO:0000256" key="5">
    <source>
        <dbReference type="ARBA" id="ARBA00022989"/>
    </source>
</evidence>
<dbReference type="InterPro" id="IPR004326">
    <property type="entry name" value="Mlo"/>
</dbReference>
<feature type="transmembrane region" description="Helical" evidence="10">
    <location>
        <begin position="60"/>
        <end position="78"/>
    </location>
</feature>
<dbReference type="GO" id="GO:0016020">
    <property type="term" value="C:membrane"/>
    <property type="evidence" value="ECO:0007669"/>
    <property type="project" value="UniProtKB-SubCell"/>
</dbReference>
<protein>
    <recommendedName>
        <fullName evidence="8">MLO-like protein</fullName>
    </recommendedName>
</protein>
<keyword evidence="8" id="KW-0112">Calmodulin-binding</keyword>
<gene>
    <name evidence="8" type="primary">MLO</name>
    <name evidence="11" type="ORF">Ddye_023402</name>
</gene>
<comment type="similarity">
    <text evidence="2 8">Belongs to the MLO family.</text>
</comment>
<evidence type="ECO:0000256" key="8">
    <source>
        <dbReference type="RuleBase" id="RU280816"/>
    </source>
</evidence>
<dbReference type="GO" id="GO:0005516">
    <property type="term" value="F:calmodulin binding"/>
    <property type="evidence" value="ECO:0007669"/>
    <property type="project" value="UniProtKB-KW"/>
</dbReference>
<comment type="function">
    <text evidence="8">May be involved in modulation of pathogen defense and leaf cell death.</text>
</comment>
<dbReference type="GO" id="GO:0006952">
    <property type="term" value="P:defense response"/>
    <property type="evidence" value="ECO:0007669"/>
    <property type="project" value="UniProtKB-KW"/>
</dbReference>
<dbReference type="Pfam" id="PF03094">
    <property type="entry name" value="Mlo"/>
    <property type="match status" value="1"/>
</dbReference>